<sequence>MLFPDETYEDYHRRISLTNTRSKSTATSLPNTTTTSEGSLKKDNSKRKAASSGSSERESSCTSSNSGSYKRCNEFFDNIPELEEEEHVPHFDRQHEKSKQRTPKHRQSSNGYGDESSDLSTNPYFLRRCEAYMRQYGIRPDFFCQYYKAVCNSASASSSSRNTPSRNKQIKKISYSSKEHSKSGSPRNPIASKTSSSEEMVQRFTKRSAIYTLPMTKRKLDVHDKIANNETTGNNIQHLNNVRTIKFYAAS</sequence>
<dbReference type="RefSeq" id="XP_005180724.1">
    <property type="nucleotide sequence ID" value="XM_005180667.2"/>
</dbReference>
<dbReference type="eggNOG" id="ENOG502TD72">
    <property type="taxonomic scope" value="Eukaryota"/>
</dbReference>
<dbReference type="Proteomes" id="UP001652621">
    <property type="component" value="Unplaced"/>
</dbReference>
<evidence type="ECO:0000313" key="2">
    <source>
        <dbReference type="EnsemblMetazoa" id="MDOA013811-PA"/>
    </source>
</evidence>
<proteinExistence type="predicted"/>
<dbReference type="AlphaFoldDB" id="A0A1I8NCK3"/>
<feature type="region of interest" description="Disordered" evidence="1">
    <location>
        <begin position="155"/>
        <end position="199"/>
    </location>
</feature>
<feature type="compositionally biased region" description="Low complexity" evidence="1">
    <location>
        <begin position="50"/>
        <end position="67"/>
    </location>
</feature>
<name>A0A1I8NCK3_MUSDO</name>
<evidence type="ECO:0000313" key="4">
    <source>
        <dbReference type="RefSeq" id="XP_005180724.1"/>
    </source>
</evidence>
<protein>
    <submittedName>
        <fullName evidence="4">Uncharacterized protein LOC101897964</fullName>
    </submittedName>
</protein>
<dbReference type="KEGG" id="mde:101897964"/>
<dbReference type="VEuPathDB" id="VectorBase:MDOA013811"/>
<dbReference type="OrthoDB" id="8058677at2759"/>
<feature type="compositionally biased region" description="Basic and acidic residues" evidence="1">
    <location>
        <begin position="87"/>
        <end position="99"/>
    </location>
</feature>
<dbReference type="EnsemblMetazoa" id="MDOA013811-RA">
    <property type="protein sequence ID" value="MDOA013811-PA"/>
    <property type="gene ID" value="MDOA013811"/>
</dbReference>
<feature type="region of interest" description="Disordered" evidence="1">
    <location>
        <begin position="87"/>
        <end position="118"/>
    </location>
</feature>
<feature type="region of interest" description="Disordered" evidence="1">
    <location>
        <begin position="1"/>
        <end position="67"/>
    </location>
</feature>
<dbReference type="VEuPathDB" id="VectorBase:MDOMA2_001565"/>
<dbReference type="GeneID" id="101897964"/>
<feature type="compositionally biased region" description="Low complexity" evidence="1">
    <location>
        <begin position="24"/>
        <end position="36"/>
    </location>
</feature>
<dbReference type="STRING" id="7370.A0A1I8NCK3"/>
<evidence type="ECO:0000256" key="1">
    <source>
        <dbReference type="SAM" id="MobiDB-lite"/>
    </source>
</evidence>
<organism evidence="2">
    <name type="scientific">Musca domestica</name>
    <name type="common">House fly</name>
    <dbReference type="NCBI Taxonomy" id="7370"/>
    <lineage>
        <taxon>Eukaryota</taxon>
        <taxon>Metazoa</taxon>
        <taxon>Ecdysozoa</taxon>
        <taxon>Arthropoda</taxon>
        <taxon>Hexapoda</taxon>
        <taxon>Insecta</taxon>
        <taxon>Pterygota</taxon>
        <taxon>Neoptera</taxon>
        <taxon>Endopterygota</taxon>
        <taxon>Diptera</taxon>
        <taxon>Brachycera</taxon>
        <taxon>Muscomorpha</taxon>
        <taxon>Muscoidea</taxon>
        <taxon>Muscidae</taxon>
        <taxon>Musca</taxon>
    </lineage>
</organism>
<reference evidence="4" key="2">
    <citation type="submission" date="2025-04" db="UniProtKB">
        <authorList>
            <consortium name="RefSeq"/>
        </authorList>
    </citation>
    <scope>IDENTIFICATION</scope>
    <source>
        <strain evidence="4">Aabys</strain>
    </source>
</reference>
<evidence type="ECO:0000313" key="3">
    <source>
        <dbReference type="Proteomes" id="UP001652621"/>
    </source>
</evidence>
<reference evidence="2" key="1">
    <citation type="submission" date="2020-05" db="UniProtKB">
        <authorList>
            <consortium name="EnsemblMetazoa"/>
        </authorList>
    </citation>
    <scope>IDENTIFICATION</scope>
    <source>
        <strain evidence="2">Aabys</strain>
    </source>
</reference>
<accession>A0A1I8NCK3</accession>
<keyword evidence="3" id="KW-1185">Reference proteome</keyword>
<gene>
    <name evidence="2" type="primary">101897964</name>
    <name evidence="4" type="synonym">LOC101897964</name>
</gene>